<evidence type="ECO:0000256" key="6">
    <source>
        <dbReference type="ARBA" id="ARBA00023175"/>
    </source>
</evidence>
<dbReference type="Gene3D" id="2.30.30.360">
    <property type="entry name" value="Myosin S1 fragment, N-terminal"/>
    <property type="match status" value="1"/>
</dbReference>
<evidence type="ECO:0000256" key="5">
    <source>
        <dbReference type="ARBA" id="ARBA00023123"/>
    </source>
</evidence>
<dbReference type="GO" id="GO:0016459">
    <property type="term" value="C:myosin complex"/>
    <property type="evidence" value="ECO:0007669"/>
    <property type="project" value="UniProtKB-KW"/>
</dbReference>
<dbReference type="Pfam" id="PF02736">
    <property type="entry name" value="Myosin_N"/>
    <property type="match status" value="1"/>
</dbReference>
<feature type="domain" description="Myosin N-terminal SH3-like" evidence="8">
    <location>
        <begin position="62"/>
        <end position="97"/>
    </location>
</feature>
<evidence type="ECO:0000256" key="4">
    <source>
        <dbReference type="ARBA" id="ARBA00023054"/>
    </source>
</evidence>
<name>A0A4W5PNQ4_9TELE</name>
<evidence type="ECO:0000256" key="3">
    <source>
        <dbReference type="ARBA" id="ARBA00022840"/>
    </source>
</evidence>
<keyword evidence="5" id="KW-0518">Myosin</keyword>
<dbReference type="AlphaFoldDB" id="A0A4W5PNQ4"/>
<dbReference type="Ensembl" id="ENSHHUT00000068538.1">
    <property type="protein sequence ID" value="ENSHHUP00000066301.1"/>
    <property type="gene ID" value="ENSHHUG00000039090.1"/>
</dbReference>
<evidence type="ECO:0000256" key="1">
    <source>
        <dbReference type="ARBA" id="ARBA00008314"/>
    </source>
</evidence>
<dbReference type="SUPFAM" id="SSF50084">
    <property type="entry name" value="Myosin S1 fragment, N-terminal domain"/>
    <property type="match status" value="1"/>
</dbReference>
<evidence type="ECO:0000313" key="9">
    <source>
        <dbReference type="Ensembl" id="ENSHHUP00000066301.1"/>
    </source>
</evidence>
<dbReference type="InterPro" id="IPR004009">
    <property type="entry name" value="SH3_Myosin"/>
</dbReference>
<keyword evidence="4" id="KW-0175">Coiled coil</keyword>
<dbReference type="STRING" id="62062.ENSHHUP00000066301"/>
<dbReference type="GeneTree" id="ENSGT00940000160318"/>
<keyword evidence="3" id="KW-0067">ATP-binding</keyword>
<reference evidence="9" key="3">
    <citation type="submission" date="2025-09" db="UniProtKB">
        <authorList>
            <consortium name="Ensembl"/>
        </authorList>
    </citation>
    <scope>IDENTIFICATION</scope>
</reference>
<organism evidence="9 10">
    <name type="scientific">Hucho hucho</name>
    <name type="common">huchen</name>
    <dbReference type="NCBI Taxonomy" id="62062"/>
    <lineage>
        <taxon>Eukaryota</taxon>
        <taxon>Metazoa</taxon>
        <taxon>Chordata</taxon>
        <taxon>Craniata</taxon>
        <taxon>Vertebrata</taxon>
        <taxon>Euteleostomi</taxon>
        <taxon>Actinopterygii</taxon>
        <taxon>Neopterygii</taxon>
        <taxon>Teleostei</taxon>
        <taxon>Protacanthopterygii</taxon>
        <taxon>Salmoniformes</taxon>
        <taxon>Salmonidae</taxon>
        <taxon>Salmoninae</taxon>
        <taxon>Hucho</taxon>
    </lineage>
</organism>
<evidence type="ECO:0000259" key="8">
    <source>
        <dbReference type="PROSITE" id="PS51844"/>
    </source>
</evidence>
<keyword evidence="7" id="KW-0009">Actin-binding</keyword>
<reference evidence="10" key="1">
    <citation type="submission" date="2018-06" db="EMBL/GenBank/DDBJ databases">
        <title>Genome assembly of Danube salmon.</title>
        <authorList>
            <person name="Macqueen D.J."/>
            <person name="Gundappa M.K."/>
        </authorList>
    </citation>
    <scope>NUCLEOTIDE SEQUENCE [LARGE SCALE GENOMIC DNA]</scope>
</reference>
<keyword evidence="2" id="KW-0547">Nucleotide-binding</keyword>
<dbReference type="PROSITE" id="PS51844">
    <property type="entry name" value="SH3_LIKE"/>
    <property type="match status" value="1"/>
</dbReference>
<comment type="similarity">
    <text evidence="1">Belongs to the TRAFAC class myosin-kinesin ATPase superfamily. Myosin family.</text>
</comment>
<protein>
    <recommendedName>
        <fullName evidence="8">Myosin N-terminal SH3-like domain-containing protein</fullName>
    </recommendedName>
</protein>
<accession>A0A4W5PNQ4</accession>
<keyword evidence="10" id="KW-1185">Reference proteome</keyword>
<evidence type="ECO:0000256" key="7">
    <source>
        <dbReference type="ARBA" id="ARBA00023203"/>
    </source>
</evidence>
<dbReference type="GO" id="GO:0051015">
    <property type="term" value="F:actin filament binding"/>
    <property type="evidence" value="ECO:0007669"/>
    <property type="project" value="InterPro"/>
</dbReference>
<dbReference type="GO" id="GO:0005524">
    <property type="term" value="F:ATP binding"/>
    <property type="evidence" value="ECO:0007669"/>
    <property type="project" value="UniProtKB-KW"/>
</dbReference>
<evidence type="ECO:0000313" key="10">
    <source>
        <dbReference type="Proteomes" id="UP000314982"/>
    </source>
</evidence>
<dbReference type="GO" id="GO:0003774">
    <property type="term" value="F:cytoskeletal motor activity"/>
    <property type="evidence" value="ECO:0007669"/>
    <property type="project" value="InterPro"/>
</dbReference>
<keyword evidence="6" id="KW-0505">Motor protein</keyword>
<reference evidence="9" key="2">
    <citation type="submission" date="2025-08" db="UniProtKB">
        <authorList>
            <consortium name="Ensembl"/>
        </authorList>
    </citation>
    <scope>IDENTIFICATION</scope>
</reference>
<dbReference type="Proteomes" id="UP000314982">
    <property type="component" value="Unassembled WGS sequence"/>
</dbReference>
<proteinExistence type="inferred from homology"/>
<dbReference type="InterPro" id="IPR008989">
    <property type="entry name" value="Myosin_S1_N"/>
</dbReference>
<dbReference type="FunFam" id="2.30.30.360:FF:000001">
    <property type="entry name" value="Myosin heavy chain"/>
    <property type="match status" value="1"/>
</dbReference>
<sequence length="97" mass="10432">MLSTSTGVWEIVCPVIASGASSACGVAIAVMSLLDANEFGEAGTFLCKPDLELLAAKTIAFDGKKRAWVPDEKEAYIEVEIKELNGDKVIVETKDRR</sequence>
<evidence type="ECO:0000256" key="2">
    <source>
        <dbReference type="ARBA" id="ARBA00022741"/>
    </source>
</evidence>